<keyword evidence="1" id="KW-1133">Transmembrane helix</keyword>
<dbReference type="PATRIC" id="fig|1388761.3.peg.2376"/>
<keyword evidence="1" id="KW-0472">Membrane</keyword>
<evidence type="ECO:0000313" key="3">
    <source>
        <dbReference type="Proteomes" id="UP000016856"/>
    </source>
</evidence>
<comment type="caution">
    <text evidence="2">The sequence shown here is derived from an EMBL/GenBank/DDBJ whole genome shotgun (WGS) entry which is preliminary data.</text>
</comment>
<gene>
    <name evidence="2" type="ORF">O163_11815</name>
</gene>
<evidence type="ECO:0000313" key="2">
    <source>
        <dbReference type="EMBL" id="ERM91200.1"/>
    </source>
</evidence>
<reference evidence="2 3" key="1">
    <citation type="journal article" date="2013" name="Genome Announc.">
        <title>Draft Genome Sequence of an Anaerobic and Extremophilic Bacterium, Caldanaerobacter yonseiensis, Isolated from a Geothermal Hot Stream.</title>
        <authorList>
            <person name="Lee S.J."/>
            <person name="Lee Y.J."/>
            <person name="Park G.S."/>
            <person name="Kim B.C."/>
            <person name="Lee S.J."/>
            <person name="Shin J.H."/>
            <person name="Lee D.W."/>
        </authorList>
    </citation>
    <scope>NUCLEOTIDE SEQUENCE [LARGE SCALE GENOMIC DNA]</scope>
    <source>
        <strain evidence="2 3">KB-1</strain>
    </source>
</reference>
<dbReference type="RefSeq" id="WP_022588634.1">
    <property type="nucleotide sequence ID" value="NZ_AXDC01000038.1"/>
</dbReference>
<dbReference type="Proteomes" id="UP000016856">
    <property type="component" value="Unassembled WGS sequence"/>
</dbReference>
<evidence type="ECO:0000256" key="1">
    <source>
        <dbReference type="SAM" id="Phobius"/>
    </source>
</evidence>
<protein>
    <submittedName>
        <fullName evidence="2">Uncharacterized protein</fullName>
    </submittedName>
</protein>
<dbReference type="AlphaFoldDB" id="U5CE46"/>
<accession>U5CE46</accession>
<dbReference type="EMBL" id="AXDC01000038">
    <property type="protein sequence ID" value="ERM91200.1"/>
    <property type="molecule type" value="Genomic_DNA"/>
</dbReference>
<keyword evidence="1" id="KW-0812">Transmembrane</keyword>
<name>U5CE46_CALSX</name>
<proteinExistence type="predicted"/>
<feature type="transmembrane region" description="Helical" evidence="1">
    <location>
        <begin position="13"/>
        <end position="38"/>
    </location>
</feature>
<organism evidence="2 3">
    <name type="scientific">Caldanaerobacter subterraneus subsp. yonseiensis KB-1</name>
    <dbReference type="NCBI Taxonomy" id="1388761"/>
    <lineage>
        <taxon>Bacteria</taxon>
        <taxon>Bacillati</taxon>
        <taxon>Bacillota</taxon>
        <taxon>Clostridia</taxon>
        <taxon>Thermoanaerobacterales</taxon>
        <taxon>Thermoanaerobacteraceae</taxon>
        <taxon>Caldanaerobacter</taxon>
    </lineage>
</organism>
<sequence length="41" mass="4902">MFKIVISFTVFKLWLVALAVWMAYSAAGFFVATIYWYVYRK</sequence>